<evidence type="ECO:0000313" key="2">
    <source>
        <dbReference type="EMBL" id="KAF1916760.1"/>
    </source>
</evidence>
<evidence type="ECO:0000256" key="1">
    <source>
        <dbReference type="SAM" id="Phobius"/>
    </source>
</evidence>
<evidence type="ECO:0000313" key="3">
    <source>
        <dbReference type="Proteomes" id="UP000800096"/>
    </source>
</evidence>
<sequence length="96" mass="9953">MMTVIAVVTRVPAASVPEAGALSIASAQSHGDPRTATRAKTGMTARIMGMIAVGTITIISALSLKAMDHLCTRGGTGRGGTTRQFARSLAWNRGRQ</sequence>
<feature type="transmembrane region" description="Helical" evidence="1">
    <location>
        <begin position="43"/>
        <end position="64"/>
    </location>
</feature>
<keyword evidence="1" id="KW-0812">Transmembrane</keyword>
<protein>
    <submittedName>
        <fullName evidence="2">Uncharacterized protein</fullName>
    </submittedName>
</protein>
<keyword evidence="3" id="KW-1185">Reference proteome</keyword>
<reference evidence="2" key="1">
    <citation type="journal article" date="2020" name="Stud. Mycol.">
        <title>101 Dothideomycetes genomes: a test case for predicting lifestyles and emergence of pathogens.</title>
        <authorList>
            <person name="Haridas S."/>
            <person name="Albert R."/>
            <person name="Binder M."/>
            <person name="Bloem J."/>
            <person name="Labutti K."/>
            <person name="Salamov A."/>
            <person name="Andreopoulos B."/>
            <person name="Baker S."/>
            <person name="Barry K."/>
            <person name="Bills G."/>
            <person name="Bluhm B."/>
            <person name="Cannon C."/>
            <person name="Castanera R."/>
            <person name="Culley D."/>
            <person name="Daum C."/>
            <person name="Ezra D."/>
            <person name="Gonzalez J."/>
            <person name="Henrissat B."/>
            <person name="Kuo A."/>
            <person name="Liang C."/>
            <person name="Lipzen A."/>
            <person name="Lutzoni F."/>
            <person name="Magnuson J."/>
            <person name="Mondo S."/>
            <person name="Nolan M."/>
            <person name="Ohm R."/>
            <person name="Pangilinan J."/>
            <person name="Park H.-J."/>
            <person name="Ramirez L."/>
            <person name="Alfaro M."/>
            <person name="Sun H."/>
            <person name="Tritt A."/>
            <person name="Yoshinaga Y."/>
            <person name="Zwiers L.-H."/>
            <person name="Turgeon B."/>
            <person name="Goodwin S."/>
            <person name="Spatafora J."/>
            <person name="Crous P."/>
            <person name="Grigoriev I."/>
        </authorList>
    </citation>
    <scope>NUCLEOTIDE SEQUENCE</scope>
    <source>
        <strain evidence="2">HMLAC05119</strain>
    </source>
</reference>
<accession>A0A6A5QPM7</accession>
<organism evidence="2 3">
    <name type="scientific">Ampelomyces quisqualis</name>
    <name type="common">Powdery mildew agent</name>
    <dbReference type="NCBI Taxonomy" id="50730"/>
    <lineage>
        <taxon>Eukaryota</taxon>
        <taxon>Fungi</taxon>
        <taxon>Dikarya</taxon>
        <taxon>Ascomycota</taxon>
        <taxon>Pezizomycotina</taxon>
        <taxon>Dothideomycetes</taxon>
        <taxon>Pleosporomycetidae</taxon>
        <taxon>Pleosporales</taxon>
        <taxon>Pleosporineae</taxon>
        <taxon>Phaeosphaeriaceae</taxon>
        <taxon>Ampelomyces</taxon>
    </lineage>
</organism>
<proteinExistence type="predicted"/>
<keyword evidence="1" id="KW-1133">Transmembrane helix</keyword>
<gene>
    <name evidence="2" type="ORF">BDU57DRAFT_517039</name>
</gene>
<dbReference type="AlphaFoldDB" id="A0A6A5QPM7"/>
<name>A0A6A5QPM7_AMPQU</name>
<keyword evidence="1" id="KW-0472">Membrane</keyword>
<dbReference type="Proteomes" id="UP000800096">
    <property type="component" value="Unassembled WGS sequence"/>
</dbReference>
<dbReference type="EMBL" id="ML979135">
    <property type="protein sequence ID" value="KAF1916760.1"/>
    <property type="molecule type" value="Genomic_DNA"/>
</dbReference>